<dbReference type="HOGENOM" id="CLU_039483_4_0_11"/>
<feature type="transmembrane region" description="Helical" evidence="6">
    <location>
        <begin position="170"/>
        <end position="188"/>
    </location>
</feature>
<feature type="transmembrane region" description="Helical" evidence="6">
    <location>
        <begin position="237"/>
        <end position="256"/>
    </location>
</feature>
<dbReference type="RefSeq" id="WP_014446724.1">
    <property type="nucleotide sequence ID" value="NC_017093.1"/>
</dbReference>
<keyword evidence="6" id="KW-0813">Transport</keyword>
<dbReference type="InterPro" id="IPR051784">
    <property type="entry name" value="Nod_factor_ABC_transporter"/>
</dbReference>
<dbReference type="PANTHER" id="PTHR43229">
    <property type="entry name" value="NODULATION PROTEIN J"/>
    <property type="match status" value="1"/>
</dbReference>
<reference evidence="8 9" key="1">
    <citation type="submission" date="2012-02" db="EMBL/GenBank/DDBJ databases">
        <title>Complete genome sequence of Actinoplanes missouriensis 431 (= NBRC 102363).</title>
        <authorList>
            <person name="Ohnishi Y."/>
            <person name="Ishikawa J."/>
            <person name="Sekine M."/>
            <person name="Hosoyama A."/>
            <person name="Harada T."/>
            <person name="Narita H."/>
            <person name="Hata T."/>
            <person name="Konno Y."/>
            <person name="Tutikane K."/>
            <person name="Fujita N."/>
            <person name="Horinouchi S."/>
            <person name="Hayakawa M."/>
        </authorList>
    </citation>
    <scope>NUCLEOTIDE SEQUENCE [LARGE SCALE GENOMIC DNA]</scope>
    <source>
        <strain evidence="9">ATCC 14538 / DSM 43046 / CBS 188.64 / JCM 3121 / NBRC 102363 / NCIMB 12654 / NRRL B-3342 / UNCC 431</strain>
    </source>
</reference>
<keyword evidence="3 6" id="KW-1133">Transmembrane helix</keyword>
<proteinExistence type="inferred from homology"/>
<feature type="transmembrane region" description="Helical" evidence="6">
    <location>
        <begin position="140"/>
        <end position="163"/>
    </location>
</feature>
<dbReference type="STRING" id="512565.AMIS_66190"/>
<feature type="transmembrane region" description="Helical" evidence="6">
    <location>
        <begin position="102"/>
        <end position="128"/>
    </location>
</feature>
<dbReference type="Pfam" id="PF01061">
    <property type="entry name" value="ABC2_membrane"/>
    <property type="match status" value="1"/>
</dbReference>
<dbReference type="GO" id="GO:0043190">
    <property type="term" value="C:ATP-binding cassette (ABC) transporter complex"/>
    <property type="evidence" value="ECO:0007669"/>
    <property type="project" value="InterPro"/>
</dbReference>
<organism evidence="8 9">
    <name type="scientific">Actinoplanes missouriensis (strain ATCC 14538 / DSM 43046 / CBS 188.64 / JCM 3121 / NBRC 102363 / NCIMB 12654 / NRRL B-3342 / UNCC 431)</name>
    <dbReference type="NCBI Taxonomy" id="512565"/>
    <lineage>
        <taxon>Bacteria</taxon>
        <taxon>Bacillati</taxon>
        <taxon>Actinomycetota</taxon>
        <taxon>Actinomycetes</taxon>
        <taxon>Micromonosporales</taxon>
        <taxon>Micromonosporaceae</taxon>
        <taxon>Actinoplanes</taxon>
    </lineage>
</organism>
<dbReference type="GO" id="GO:0046677">
    <property type="term" value="P:response to antibiotic"/>
    <property type="evidence" value="ECO:0007669"/>
    <property type="project" value="UniProtKB-KW"/>
</dbReference>
<dbReference type="InterPro" id="IPR013525">
    <property type="entry name" value="ABC2_TM"/>
</dbReference>
<feature type="domain" description="ABC transmembrane type-2" evidence="7">
    <location>
        <begin position="23"/>
        <end position="259"/>
    </location>
</feature>
<feature type="transmembrane region" description="Helical" evidence="6">
    <location>
        <begin position="63"/>
        <end position="81"/>
    </location>
</feature>
<protein>
    <recommendedName>
        <fullName evidence="6">Transport permease protein</fullName>
    </recommendedName>
</protein>
<sequence>MSTITMSVSRGQVELLQFVRDKTALIFTFAFPAMLLLLFGTIFGDDYTDSGVSASQVFTASMVAYGVLNTAFVTMGSGLALDREDGTLKRLRGTPMPVSAYLVGKALLVLVLSLAEAALLILMGVLVFDMPLPPADHWITFTWIFLLSVIACSLLGVAVSALVRNARNAGGILNVPVVALQFVSGVFIQPMSQLPEWLISVASIFPVRWMAQGFRYVFLPASAESQELNGSWELGRVALVLGVWCVVGLVLCLMTFRWNNSEK</sequence>
<dbReference type="KEGG" id="ams:AMIS_66190"/>
<keyword evidence="6" id="KW-1003">Cell membrane</keyword>
<comment type="subcellular location">
    <subcellularLocation>
        <location evidence="6">Cell membrane</location>
        <topology evidence="6">Multi-pass membrane protein</topology>
    </subcellularLocation>
    <subcellularLocation>
        <location evidence="1">Membrane</location>
        <topology evidence="1">Multi-pass membrane protein</topology>
    </subcellularLocation>
</comment>
<evidence type="ECO:0000256" key="5">
    <source>
        <dbReference type="ARBA" id="ARBA00023251"/>
    </source>
</evidence>
<keyword evidence="2 6" id="KW-0812">Transmembrane</keyword>
<dbReference type="OrthoDB" id="9786643at2"/>
<feature type="transmembrane region" description="Helical" evidence="6">
    <location>
        <begin position="24"/>
        <end position="43"/>
    </location>
</feature>
<comment type="similarity">
    <text evidence="6">Belongs to the ABC-2 integral membrane protein family.</text>
</comment>
<name>I0HFQ2_ACTM4</name>
<dbReference type="PATRIC" id="fig|512565.3.peg.6623"/>
<evidence type="ECO:0000256" key="3">
    <source>
        <dbReference type="ARBA" id="ARBA00022989"/>
    </source>
</evidence>
<dbReference type="PANTHER" id="PTHR43229:SF2">
    <property type="entry name" value="NODULATION PROTEIN J"/>
    <property type="match status" value="1"/>
</dbReference>
<evidence type="ECO:0000256" key="4">
    <source>
        <dbReference type="ARBA" id="ARBA00023136"/>
    </source>
</evidence>
<dbReference type="PIRSF" id="PIRSF006648">
    <property type="entry name" value="DrrB"/>
    <property type="match status" value="1"/>
</dbReference>
<keyword evidence="9" id="KW-1185">Reference proteome</keyword>
<evidence type="ECO:0000256" key="6">
    <source>
        <dbReference type="RuleBase" id="RU361157"/>
    </source>
</evidence>
<evidence type="ECO:0000256" key="2">
    <source>
        <dbReference type="ARBA" id="ARBA00022692"/>
    </source>
</evidence>
<accession>I0HFQ2</accession>
<dbReference type="InterPro" id="IPR047817">
    <property type="entry name" value="ABC2_TM_bact-type"/>
</dbReference>
<dbReference type="GO" id="GO:0140359">
    <property type="term" value="F:ABC-type transporter activity"/>
    <property type="evidence" value="ECO:0007669"/>
    <property type="project" value="InterPro"/>
</dbReference>
<evidence type="ECO:0000256" key="1">
    <source>
        <dbReference type="ARBA" id="ARBA00004141"/>
    </source>
</evidence>
<dbReference type="InterPro" id="IPR000412">
    <property type="entry name" value="ABC_2_transport"/>
</dbReference>
<dbReference type="PROSITE" id="PS51012">
    <property type="entry name" value="ABC_TM2"/>
    <property type="match status" value="1"/>
</dbReference>
<dbReference type="EMBL" id="AP012319">
    <property type="protein sequence ID" value="BAL91839.1"/>
    <property type="molecule type" value="Genomic_DNA"/>
</dbReference>
<dbReference type="Proteomes" id="UP000007882">
    <property type="component" value="Chromosome"/>
</dbReference>
<evidence type="ECO:0000259" key="7">
    <source>
        <dbReference type="PROSITE" id="PS51012"/>
    </source>
</evidence>
<gene>
    <name evidence="8" type="ordered locus">AMIS_66190</name>
</gene>
<keyword evidence="5" id="KW-0046">Antibiotic resistance</keyword>
<evidence type="ECO:0000313" key="9">
    <source>
        <dbReference type="Proteomes" id="UP000007882"/>
    </source>
</evidence>
<dbReference type="eggNOG" id="COG0842">
    <property type="taxonomic scope" value="Bacteria"/>
</dbReference>
<keyword evidence="4 6" id="KW-0472">Membrane</keyword>
<evidence type="ECO:0000313" key="8">
    <source>
        <dbReference type="EMBL" id="BAL91839.1"/>
    </source>
</evidence>
<dbReference type="AlphaFoldDB" id="I0HFQ2"/>